<gene>
    <name evidence="2" type="ORF">HMPREF1544_07900</name>
</gene>
<dbReference type="InParanoid" id="S2JAB5"/>
<dbReference type="OMA" id="IDATIQH"/>
<dbReference type="Proteomes" id="UP000014254">
    <property type="component" value="Unassembled WGS sequence"/>
</dbReference>
<feature type="signal peptide" evidence="1">
    <location>
        <begin position="1"/>
        <end position="24"/>
    </location>
</feature>
<dbReference type="VEuPathDB" id="FungiDB:HMPREF1544_07900"/>
<evidence type="ECO:0000313" key="3">
    <source>
        <dbReference type="Proteomes" id="UP000014254"/>
    </source>
</evidence>
<evidence type="ECO:0000313" key="2">
    <source>
        <dbReference type="EMBL" id="EPB85357.1"/>
    </source>
</evidence>
<dbReference type="AlphaFoldDB" id="S2JAB5"/>
<feature type="chain" id="PRO_5004508948" evidence="1">
    <location>
        <begin position="25"/>
        <end position="68"/>
    </location>
</feature>
<sequence>MRATLILSIVIVAMLLVFTHQVPAAAIANDMKKVYKKQLTVDAEAVGVAVAADASLGDGVDIDATIQH</sequence>
<organism evidence="2 3">
    <name type="scientific">Mucor circinelloides f. circinelloides (strain 1006PhL)</name>
    <name type="common">Mucormycosis agent</name>
    <name type="synonym">Calyptromyces circinelloides</name>
    <dbReference type="NCBI Taxonomy" id="1220926"/>
    <lineage>
        <taxon>Eukaryota</taxon>
        <taxon>Fungi</taxon>
        <taxon>Fungi incertae sedis</taxon>
        <taxon>Mucoromycota</taxon>
        <taxon>Mucoromycotina</taxon>
        <taxon>Mucoromycetes</taxon>
        <taxon>Mucorales</taxon>
        <taxon>Mucorineae</taxon>
        <taxon>Mucoraceae</taxon>
        <taxon>Mucor</taxon>
    </lineage>
</organism>
<evidence type="ECO:0000256" key="1">
    <source>
        <dbReference type="SAM" id="SignalP"/>
    </source>
</evidence>
<name>S2JAB5_MUCC1</name>
<proteinExistence type="predicted"/>
<keyword evidence="1" id="KW-0732">Signal</keyword>
<keyword evidence="3" id="KW-1185">Reference proteome</keyword>
<dbReference type="OrthoDB" id="10377317at2759"/>
<reference evidence="3" key="1">
    <citation type="submission" date="2013-05" db="EMBL/GenBank/DDBJ databases">
        <title>The Genome sequence of Mucor circinelloides f. circinelloides 1006PhL.</title>
        <authorList>
            <consortium name="The Broad Institute Genomics Platform"/>
            <person name="Cuomo C."/>
            <person name="Earl A."/>
            <person name="Findley K."/>
            <person name="Lee S.C."/>
            <person name="Walker B."/>
            <person name="Young S."/>
            <person name="Zeng Q."/>
            <person name="Gargeya S."/>
            <person name="Fitzgerald M."/>
            <person name="Haas B."/>
            <person name="Abouelleil A."/>
            <person name="Allen A.W."/>
            <person name="Alvarado L."/>
            <person name="Arachchi H.M."/>
            <person name="Berlin A.M."/>
            <person name="Chapman S.B."/>
            <person name="Gainer-Dewar J."/>
            <person name="Goldberg J."/>
            <person name="Griggs A."/>
            <person name="Gujja S."/>
            <person name="Hansen M."/>
            <person name="Howarth C."/>
            <person name="Imamovic A."/>
            <person name="Ireland A."/>
            <person name="Larimer J."/>
            <person name="McCowan C."/>
            <person name="Murphy C."/>
            <person name="Pearson M."/>
            <person name="Poon T.W."/>
            <person name="Priest M."/>
            <person name="Roberts A."/>
            <person name="Saif S."/>
            <person name="Shea T."/>
            <person name="Sisk P."/>
            <person name="Sykes S."/>
            <person name="Wortman J."/>
            <person name="Nusbaum C."/>
            <person name="Birren B."/>
        </authorList>
    </citation>
    <scope>NUCLEOTIDE SEQUENCE [LARGE SCALE GENOMIC DNA]</scope>
    <source>
        <strain evidence="3">1006PhL</strain>
    </source>
</reference>
<accession>S2JAB5</accession>
<dbReference type="EMBL" id="KE124014">
    <property type="protein sequence ID" value="EPB85357.1"/>
    <property type="molecule type" value="Genomic_DNA"/>
</dbReference>
<protein>
    <submittedName>
        <fullName evidence="2">Uncharacterized protein</fullName>
    </submittedName>
</protein>